<dbReference type="InterPro" id="IPR031629">
    <property type="entry name" value="DpaA_N"/>
</dbReference>
<dbReference type="AlphaFoldDB" id="A0A8J2TUS8"/>
<feature type="domain" description="Alanine dehydrogenase/pyridine nucleotide transhydrogenase NAD(H)-binding" evidence="1">
    <location>
        <begin position="148"/>
        <end position="287"/>
    </location>
</feature>
<reference evidence="3" key="1">
    <citation type="journal article" date="2014" name="Int. J. Syst. Evol. Microbiol.">
        <title>Complete genome sequence of Corynebacterium casei LMG S-19264T (=DSM 44701T), isolated from a smear-ripened cheese.</title>
        <authorList>
            <consortium name="US DOE Joint Genome Institute (JGI-PGF)"/>
            <person name="Walter F."/>
            <person name="Albersmeier A."/>
            <person name="Kalinowski J."/>
            <person name="Ruckert C."/>
        </authorList>
    </citation>
    <scope>NUCLEOTIDE SEQUENCE</scope>
    <source>
        <strain evidence="3">CGMCC 1.12360</strain>
    </source>
</reference>
<evidence type="ECO:0000259" key="2">
    <source>
        <dbReference type="Pfam" id="PF16924"/>
    </source>
</evidence>
<feature type="domain" description="Dipicolinate synthase subunit A N-terminal" evidence="2">
    <location>
        <begin position="3"/>
        <end position="118"/>
    </location>
</feature>
<dbReference type="RefSeq" id="WP_229733684.1">
    <property type="nucleotide sequence ID" value="NZ_BMEV01000087.1"/>
</dbReference>
<evidence type="ECO:0000313" key="4">
    <source>
        <dbReference type="Proteomes" id="UP000602050"/>
    </source>
</evidence>
<dbReference type="InterPro" id="IPR007698">
    <property type="entry name" value="AlaDH/PNT_NAD(H)-bd"/>
</dbReference>
<keyword evidence="4" id="KW-1185">Reference proteome</keyword>
<gene>
    <name evidence="3" type="primary">dpaA</name>
    <name evidence="3" type="ORF">GCM10010978_30770</name>
</gene>
<accession>A0A8J2TUS8</accession>
<proteinExistence type="predicted"/>
<evidence type="ECO:0000313" key="3">
    <source>
        <dbReference type="EMBL" id="GFZ89188.1"/>
    </source>
</evidence>
<sequence length="292" mass="32060">MNVFILGGDARYIEVIQLLAEHGMMVYVTGYDSLPQSKPNIIASDMEKAPMEKIDAILLPVQGTDQDGKVETMETRQEIYLTEKWLRKTSNHCVIYTGVANEYLETLAAETKRQLVCLFHRDDLAIYNSIPTAEATLKIAIDETDTTIHGAKVAVIGFGRVGQTVARLFYQVGANVTVAARKSAHFARLTELGMTPISFDELEAFAGEMDLFINTVPALVITENIINKMKKDPVIIDLASKPGGTDFHIAEKLGIKAIHALGLPGKTAPKTAGQIIGKVLLHLLREQQAESR</sequence>
<dbReference type="Gene3D" id="3.40.50.720">
    <property type="entry name" value="NAD(P)-binding Rossmann-like Domain"/>
    <property type="match status" value="2"/>
</dbReference>
<dbReference type="InterPro" id="IPR036291">
    <property type="entry name" value="NAD(P)-bd_dom_sf"/>
</dbReference>
<dbReference type="EMBL" id="BMEV01000087">
    <property type="protein sequence ID" value="GFZ89188.1"/>
    <property type="molecule type" value="Genomic_DNA"/>
</dbReference>
<dbReference type="NCBIfam" id="TIGR02853">
    <property type="entry name" value="spore_dpaA"/>
    <property type="match status" value="1"/>
</dbReference>
<dbReference type="Pfam" id="PF01262">
    <property type="entry name" value="AlaDh_PNT_C"/>
    <property type="match status" value="1"/>
</dbReference>
<dbReference type="Pfam" id="PF16924">
    <property type="entry name" value="DpaA_N"/>
    <property type="match status" value="1"/>
</dbReference>
<evidence type="ECO:0000259" key="1">
    <source>
        <dbReference type="Pfam" id="PF01262"/>
    </source>
</evidence>
<comment type="caution">
    <text evidence="3">The sequence shown here is derived from an EMBL/GenBank/DDBJ whole genome shotgun (WGS) entry which is preliminary data.</text>
</comment>
<reference evidence="3" key="2">
    <citation type="submission" date="2020-09" db="EMBL/GenBank/DDBJ databases">
        <authorList>
            <person name="Sun Q."/>
            <person name="Zhou Y."/>
        </authorList>
    </citation>
    <scope>NUCLEOTIDE SEQUENCE</scope>
    <source>
        <strain evidence="3">CGMCC 1.12360</strain>
    </source>
</reference>
<protein>
    <submittedName>
        <fullName evidence="3">Dipicolinate synthase subunit A</fullName>
    </submittedName>
</protein>
<dbReference type="InterPro" id="IPR014215">
    <property type="entry name" value="Dipicolinic_acid_synth_A"/>
</dbReference>
<organism evidence="3 4">
    <name type="scientific">Compostibacillus humi</name>
    <dbReference type="NCBI Taxonomy" id="1245525"/>
    <lineage>
        <taxon>Bacteria</taxon>
        <taxon>Bacillati</taxon>
        <taxon>Bacillota</taxon>
        <taxon>Bacilli</taxon>
        <taxon>Bacillales</taxon>
        <taxon>Bacillaceae</taxon>
        <taxon>Compostibacillus</taxon>
    </lineage>
</organism>
<name>A0A8J2TUS8_9BACI</name>
<dbReference type="NCBIfam" id="NF006162">
    <property type="entry name" value="PRK08306.1"/>
    <property type="match status" value="1"/>
</dbReference>
<dbReference type="SUPFAM" id="SSF51735">
    <property type="entry name" value="NAD(P)-binding Rossmann-fold domains"/>
    <property type="match status" value="1"/>
</dbReference>
<dbReference type="Proteomes" id="UP000602050">
    <property type="component" value="Unassembled WGS sequence"/>
</dbReference>